<dbReference type="InterPro" id="IPR047021">
    <property type="entry name" value="REXO1/3/4-like"/>
</dbReference>
<dbReference type="Proteomes" id="UP001360560">
    <property type="component" value="Unassembled WGS sequence"/>
</dbReference>
<dbReference type="PANTHER" id="PTHR12801">
    <property type="entry name" value="RNA EXONUCLEASE REXO1 / RECO3 FAMILY MEMBER-RELATED"/>
    <property type="match status" value="1"/>
</dbReference>
<dbReference type="GO" id="GO:0010629">
    <property type="term" value="P:negative regulation of gene expression"/>
    <property type="evidence" value="ECO:0007669"/>
    <property type="project" value="UniProtKB-ARBA"/>
</dbReference>
<dbReference type="GO" id="GO:0004527">
    <property type="term" value="F:exonuclease activity"/>
    <property type="evidence" value="ECO:0007669"/>
    <property type="project" value="UniProtKB-KW"/>
</dbReference>
<accession>A0AAV5QIX1</accession>
<evidence type="ECO:0000256" key="4">
    <source>
        <dbReference type="ARBA" id="ARBA00022722"/>
    </source>
</evidence>
<feature type="compositionally biased region" description="Basic and acidic residues" evidence="10">
    <location>
        <begin position="237"/>
        <end position="248"/>
    </location>
</feature>
<evidence type="ECO:0000256" key="2">
    <source>
        <dbReference type="ARBA" id="ARBA00006357"/>
    </source>
</evidence>
<dbReference type="PANTHER" id="PTHR12801:SF115">
    <property type="entry name" value="FI18136P1-RELATED"/>
    <property type="match status" value="1"/>
</dbReference>
<evidence type="ECO:0000256" key="8">
    <source>
        <dbReference type="ARBA" id="ARBA00037201"/>
    </source>
</evidence>
<comment type="subcellular location">
    <subcellularLocation>
        <location evidence="1">Nucleus</location>
    </subcellularLocation>
</comment>
<dbReference type="GO" id="GO:0006364">
    <property type="term" value="P:rRNA processing"/>
    <property type="evidence" value="ECO:0007669"/>
    <property type="project" value="UniProtKB-KW"/>
</dbReference>
<evidence type="ECO:0000259" key="11">
    <source>
        <dbReference type="SMART" id="SM00479"/>
    </source>
</evidence>
<keyword evidence="4" id="KW-0540">Nuclease</keyword>
<feature type="region of interest" description="Disordered" evidence="10">
    <location>
        <begin position="207"/>
        <end position="313"/>
    </location>
</feature>
<dbReference type="GO" id="GO:0003676">
    <property type="term" value="F:nucleic acid binding"/>
    <property type="evidence" value="ECO:0007669"/>
    <property type="project" value="InterPro"/>
</dbReference>
<evidence type="ECO:0000256" key="9">
    <source>
        <dbReference type="ARBA" id="ARBA00039985"/>
    </source>
</evidence>
<organism evidence="12 13">
    <name type="scientific">Saccharomycopsis crataegensis</name>
    <dbReference type="NCBI Taxonomy" id="43959"/>
    <lineage>
        <taxon>Eukaryota</taxon>
        <taxon>Fungi</taxon>
        <taxon>Dikarya</taxon>
        <taxon>Ascomycota</taxon>
        <taxon>Saccharomycotina</taxon>
        <taxon>Saccharomycetes</taxon>
        <taxon>Saccharomycopsidaceae</taxon>
        <taxon>Saccharomycopsis</taxon>
    </lineage>
</organism>
<feature type="compositionally biased region" description="Low complexity" evidence="10">
    <location>
        <begin position="282"/>
        <end position="302"/>
    </location>
</feature>
<dbReference type="GeneID" id="90072605"/>
<dbReference type="InterPro" id="IPR036397">
    <property type="entry name" value="RNaseH_sf"/>
</dbReference>
<keyword evidence="13" id="KW-1185">Reference proteome</keyword>
<dbReference type="InterPro" id="IPR034922">
    <property type="entry name" value="REX1-like_exo"/>
</dbReference>
<dbReference type="SMART" id="SM00479">
    <property type="entry name" value="EXOIII"/>
    <property type="match status" value="1"/>
</dbReference>
<keyword evidence="6 12" id="KW-0269">Exonuclease</keyword>
<dbReference type="GO" id="GO:0005634">
    <property type="term" value="C:nucleus"/>
    <property type="evidence" value="ECO:0007669"/>
    <property type="project" value="UniProtKB-SubCell"/>
</dbReference>
<dbReference type="SUPFAM" id="SSF53098">
    <property type="entry name" value="Ribonuclease H-like"/>
    <property type="match status" value="1"/>
</dbReference>
<dbReference type="CDD" id="cd06145">
    <property type="entry name" value="REX1_like"/>
    <property type="match status" value="1"/>
</dbReference>
<keyword evidence="7" id="KW-0539">Nucleus</keyword>
<dbReference type="InterPro" id="IPR012337">
    <property type="entry name" value="RNaseH-like_sf"/>
</dbReference>
<sequence>MLSSGCEIFKKLKIRCPMDGNCKLADCVFLHSTKKPDQVQQPPSRVQANNVGSGGNCSVIKSDTVLRKSADIQETPIKHLGTTSNVPINAKVKPGKSDQLLIEEKLRKPEMVFKKQETIGEVNNNTNIIAQDHKKPEVTEEVKEKHDRDITTHNEVKEEIKKAPHDNSKENQDQAKKQIETRKSINHDMEKKENNDLQDNALINQSEGKEGSQKNAQQKILASEPKANADTSIGMKESSENNTRKRNSDSAAAGDSKKAKLGKNISNNRQSDVMKAAPISINNTSKSKTSTPMKTTTSNSTPKPKDNSSKKMPHKVVLKDVSQVFAKPIMPYPPSTHQQRLKFITLLAGELKKTQSCSIPNKVAIELEYQVASKSSKQIYVGEFKSLVMKVKKKDEQMRKTIENIVRAAKGIKPKKITESKSEKSVTKEDKGDILRKVEKFIHSVETLENNGYVVKEPEITVNSENFAEEKPKAFQKENTKNCERCNATFTPSRSFKGSCKFHPGKKVYSRDSKFKLYYQWDCCQLTFTNSAHDDFGNDERVLGCQTNEHHVFKDSDPGELAKVRQFVRTSQLGDDRSTAAAIVGMDAEMVYTTLGFELARLTVVDFFQSHKVLYDKLVRPQGNIIDYNTRFSGISCINADNSVSWHTMMEELGQIINDTTIIVGHGLENDLNVMRLIHYRIVDTAIIYKDGMRKLSLKYLVQQCLNREIQVGEHDSTEDSVGAIDLVRFRIR</sequence>
<comment type="function">
    <text evidence="8">3' to 5' exoribonuclease required for proper 3' end maturation of MRP RNA and of the U5L snRNA.</text>
</comment>
<evidence type="ECO:0000313" key="13">
    <source>
        <dbReference type="Proteomes" id="UP001360560"/>
    </source>
</evidence>
<reference evidence="12 13" key="1">
    <citation type="journal article" date="2023" name="Elife">
        <title>Identification of key yeast species and microbe-microbe interactions impacting larval growth of Drosophila in the wild.</title>
        <authorList>
            <person name="Mure A."/>
            <person name="Sugiura Y."/>
            <person name="Maeda R."/>
            <person name="Honda K."/>
            <person name="Sakurai N."/>
            <person name="Takahashi Y."/>
            <person name="Watada M."/>
            <person name="Katoh T."/>
            <person name="Gotoh A."/>
            <person name="Gotoh Y."/>
            <person name="Taniguchi I."/>
            <person name="Nakamura K."/>
            <person name="Hayashi T."/>
            <person name="Katayama T."/>
            <person name="Uemura T."/>
            <person name="Hattori Y."/>
        </authorList>
    </citation>
    <scope>NUCLEOTIDE SEQUENCE [LARGE SCALE GENOMIC DNA]</scope>
    <source>
        <strain evidence="12 13">SC-9</strain>
    </source>
</reference>
<feature type="region of interest" description="Disordered" evidence="10">
    <location>
        <begin position="131"/>
        <end position="178"/>
    </location>
</feature>
<evidence type="ECO:0000256" key="6">
    <source>
        <dbReference type="ARBA" id="ARBA00022839"/>
    </source>
</evidence>
<comment type="similarity">
    <text evidence="2">Belongs to the REXO1/REXO3 family.</text>
</comment>
<evidence type="ECO:0000256" key="3">
    <source>
        <dbReference type="ARBA" id="ARBA00022552"/>
    </source>
</evidence>
<evidence type="ECO:0000256" key="1">
    <source>
        <dbReference type="ARBA" id="ARBA00004123"/>
    </source>
</evidence>
<evidence type="ECO:0000256" key="5">
    <source>
        <dbReference type="ARBA" id="ARBA00022801"/>
    </source>
</evidence>
<name>A0AAV5QIX1_9ASCO</name>
<dbReference type="Gene3D" id="3.30.420.10">
    <property type="entry name" value="Ribonuclease H-like superfamily/Ribonuclease H"/>
    <property type="match status" value="1"/>
</dbReference>
<keyword evidence="3" id="KW-0698">rRNA processing</keyword>
<protein>
    <recommendedName>
        <fullName evidence="9">RNA exonuclease 3</fullName>
    </recommendedName>
</protein>
<comment type="caution">
    <text evidence="12">The sequence shown here is derived from an EMBL/GenBank/DDBJ whole genome shotgun (WGS) entry which is preliminary data.</text>
</comment>
<gene>
    <name evidence="12" type="ORF">DASC09_019510</name>
</gene>
<proteinExistence type="inferred from homology"/>
<dbReference type="AlphaFoldDB" id="A0AAV5QIX1"/>
<dbReference type="FunFam" id="3.30.420.10:FF:000031">
    <property type="entry name" value="RNA exonuclease 1"/>
    <property type="match status" value="1"/>
</dbReference>
<evidence type="ECO:0000256" key="10">
    <source>
        <dbReference type="SAM" id="MobiDB-lite"/>
    </source>
</evidence>
<dbReference type="EMBL" id="BTFZ01000003">
    <property type="protein sequence ID" value="GMM34626.1"/>
    <property type="molecule type" value="Genomic_DNA"/>
</dbReference>
<evidence type="ECO:0000256" key="7">
    <source>
        <dbReference type="ARBA" id="ARBA00023242"/>
    </source>
</evidence>
<dbReference type="RefSeq" id="XP_064851626.1">
    <property type="nucleotide sequence ID" value="XM_064995554.1"/>
</dbReference>
<feature type="domain" description="Exonuclease" evidence="11">
    <location>
        <begin position="582"/>
        <end position="733"/>
    </location>
</feature>
<keyword evidence="5" id="KW-0378">Hydrolase</keyword>
<evidence type="ECO:0000313" key="12">
    <source>
        <dbReference type="EMBL" id="GMM34626.1"/>
    </source>
</evidence>
<dbReference type="InterPro" id="IPR013520">
    <property type="entry name" value="Ribonucl_H"/>
</dbReference>